<evidence type="ECO:0000256" key="6">
    <source>
        <dbReference type="ARBA" id="ARBA00038447"/>
    </source>
</evidence>
<keyword evidence="3" id="KW-0238">DNA-binding</keyword>
<dbReference type="GO" id="GO:0006260">
    <property type="term" value="P:DNA replication"/>
    <property type="evidence" value="ECO:0007669"/>
    <property type="project" value="UniProtKB-KW"/>
</dbReference>
<dbReference type="PANTHER" id="PTHR28605">
    <property type="entry name" value="CTF8, CHROMOSOME TRANSMISSION FIDELITY FACTOR 8 HOMOLOG (S. CEREVISIAE)"/>
    <property type="match status" value="1"/>
</dbReference>
<feature type="region of interest" description="Disordered" evidence="7">
    <location>
        <begin position="98"/>
        <end position="120"/>
    </location>
</feature>
<feature type="compositionally biased region" description="Basic and acidic residues" evidence="7">
    <location>
        <begin position="98"/>
        <end position="114"/>
    </location>
</feature>
<proteinExistence type="inferred from homology"/>
<evidence type="ECO:0000313" key="8">
    <source>
        <dbReference type="EMBL" id="KAJ1918095.1"/>
    </source>
</evidence>
<evidence type="ECO:0000256" key="5">
    <source>
        <dbReference type="ARBA" id="ARBA00023306"/>
    </source>
</evidence>
<comment type="caution">
    <text evidence="8">The sequence shown here is derived from an EMBL/GenBank/DDBJ whole genome shotgun (WGS) entry which is preliminary data.</text>
</comment>
<name>A0A9W7ZXB5_9FUNG</name>
<evidence type="ECO:0000256" key="7">
    <source>
        <dbReference type="SAM" id="MobiDB-lite"/>
    </source>
</evidence>
<evidence type="ECO:0000256" key="3">
    <source>
        <dbReference type="ARBA" id="ARBA00023125"/>
    </source>
</evidence>
<keyword evidence="2" id="KW-0235">DNA replication</keyword>
<dbReference type="Pfam" id="PF09696">
    <property type="entry name" value="Ctf8"/>
    <property type="match status" value="1"/>
</dbReference>
<accession>A0A9W7ZXB5</accession>
<evidence type="ECO:0000313" key="9">
    <source>
        <dbReference type="Proteomes" id="UP001150538"/>
    </source>
</evidence>
<evidence type="ECO:0000256" key="2">
    <source>
        <dbReference type="ARBA" id="ARBA00022705"/>
    </source>
</evidence>
<dbReference type="EMBL" id="JANBPU010000053">
    <property type="protein sequence ID" value="KAJ1918095.1"/>
    <property type="molecule type" value="Genomic_DNA"/>
</dbReference>
<comment type="similarity">
    <text evidence="6">Belongs to the CTF8 family.</text>
</comment>
<dbReference type="InterPro" id="IPR018607">
    <property type="entry name" value="Ctf8"/>
</dbReference>
<dbReference type="GO" id="GO:0003677">
    <property type="term" value="F:DNA binding"/>
    <property type="evidence" value="ECO:0007669"/>
    <property type="project" value="UniProtKB-KW"/>
</dbReference>
<organism evidence="8 9">
    <name type="scientific">Mycoemilia scoparia</name>
    <dbReference type="NCBI Taxonomy" id="417184"/>
    <lineage>
        <taxon>Eukaryota</taxon>
        <taxon>Fungi</taxon>
        <taxon>Fungi incertae sedis</taxon>
        <taxon>Zoopagomycota</taxon>
        <taxon>Kickxellomycotina</taxon>
        <taxon>Kickxellomycetes</taxon>
        <taxon>Kickxellales</taxon>
        <taxon>Kickxellaceae</taxon>
        <taxon>Mycoemilia</taxon>
    </lineage>
</organism>
<keyword evidence="9" id="KW-1185">Reference proteome</keyword>
<dbReference type="AlphaFoldDB" id="A0A9W7ZXB5"/>
<dbReference type="Proteomes" id="UP001150538">
    <property type="component" value="Unassembled WGS sequence"/>
</dbReference>
<dbReference type="PANTHER" id="PTHR28605:SF1">
    <property type="entry name" value="CHROMOSOME TRANSMISSION FIDELITY FACTOR 8"/>
    <property type="match status" value="1"/>
</dbReference>
<keyword evidence="4" id="KW-0539">Nucleus</keyword>
<gene>
    <name evidence="8" type="ORF">H4219_002816</name>
</gene>
<protein>
    <submittedName>
        <fullName evidence="8">Uncharacterized protein</fullName>
    </submittedName>
</protein>
<evidence type="ECO:0000256" key="4">
    <source>
        <dbReference type="ARBA" id="ARBA00023242"/>
    </source>
</evidence>
<dbReference type="OrthoDB" id="121932at2759"/>
<evidence type="ECO:0000256" key="1">
    <source>
        <dbReference type="ARBA" id="ARBA00004123"/>
    </source>
</evidence>
<comment type="subcellular location">
    <subcellularLocation>
        <location evidence="1">Nucleus</location>
    </subcellularLocation>
</comment>
<dbReference type="GO" id="GO:0007064">
    <property type="term" value="P:mitotic sister chromatid cohesion"/>
    <property type="evidence" value="ECO:0007669"/>
    <property type="project" value="InterPro"/>
</dbReference>
<dbReference type="GO" id="GO:0031390">
    <property type="term" value="C:Ctf18 RFC-like complex"/>
    <property type="evidence" value="ECO:0007669"/>
    <property type="project" value="InterPro"/>
</dbReference>
<reference evidence="8" key="1">
    <citation type="submission" date="2022-07" db="EMBL/GenBank/DDBJ databases">
        <title>Phylogenomic reconstructions and comparative analyses of Kickxellomycotina fungi.</title>
        <authorList>
            <person name="Reynolds N.K."/>
            <person name="Stajich J.E."/>
            <person name="Barry K."/>
            <person name="Grigoriev I.V."/>
            <person name="Crous P."/>
            <person name="Smith M.E."/>
        </authorList>
    </citation>
    <scope>NUCLEOTIDE SEQUENCE</scope>
    <source>
        <strain evidence="8">NBRC 100468</strain>
    </source>
</reference>
<sequence>MSQIVLHYRKDIIDQELYCLIETQGSIKTSKDEEEGGGCGDIRGLRIGKVRRDIRPGTDESINPKEIKENEAAYFEIGSHCLKGKIVKLPKPIAVLRKDHTRSSSPETEMRQENGEGEGDQAQIFKKIHYDIEAILKYKFIFSTRPDIVLANTLKNLPSFI</sequence>
<keyword evidence="5" id="KW-0131">Cell cycle</keyword>